<dbReference type="Proteomes" id="UP000290092">
    <property type="component" value="Unassembled WGS sequence"/>
</dbReference>
<dbReference type="SMART" id="SM00387">
    <property type="entry name" value="HATPase_c"/>
    <property type="match status" value="1"/>
</dbReference>
<feature type="transmembrane region" description="Helical" evidence="14">
    <location>
        <begin position="12"/>
        <end position="34"/>
    </location>
</feature>
<dbReference type="PANTHER" id="PTHR43065:SF10">
    <property type="entry name" value="PEROXIDE STRESS-ACTIVATED HISTIDINE KINASE MAK3"/>
    <property type="match status" value="1"/>
</dbReference>
<gene>
    <name evidence="16" type="ORF">CP985_14925</name>
</gene>
<evidence type="ECO:0000256" key="5">
    <source>
        <dbReference type="ARBA" id="ARBA00022553"/>
    </source>
</evidence>
<dbReference type="Gene3D" id="1.10.287.130">
    <property type="match status" value="1"/>
</dbReference>
<organism evidence="16 17">
    <name type="scientific">Malaciobacter mytili LMG 24559</name>
    <dbReference type="NCBI Taxonomy" id="1032238"/>
    <lineage>
        <taxon>Bacteria</taxon>
        <taxon>Pseudomonadati</taxon>
        <taxon>Campylobacterota</taxon>
        <taxon>Epsilonproteobacteria</taxon>
        <taxon>Campylobacterales</taxon>
        <taxon>Arcobacteraceae</taxon>
        <taxon>Malaciobacter</taxon>
    </lineage>
</organism>
<evidence type="ECO:0000259" key="15">
    <source>
        <dbReference type="PROSITE" id="PS50109"/>
    </source>
</evidence>
<evidence type="ECO:0000256" key="6">
    <source>
        <dbReference type="ARBA" id="ARBA00022679"/>
    </source>
</evidence>
<dbReference type="SMART" id="SM01049">
    <property type="entry name" value="Cache_2"/>
    <property type="match status" value="1"/>
</dbReference>
<comment type="caution">
    <text evidence="16">The sequence shown here is derived from an EMBL/GenBank/DDBJ whole genome shotgun (WGS) entry which is preliminary data.</text>
</comment>
<evidence type="ECO:0000256" key="14">
    <source>
        <dbReference type="SAM" id="Phobius"/>
    </source>
</evidence>
<proteinExistence type="predicted"/>
<evidence type="ECO:0000256" key="9">
    <source>
        <dbReference type="ARBA" id="ARBA00022777"/>
    </source>
</evidence>
<dbReference type="EMBL" id="NXID01000110">
    <property type="protein sequence ID" value="RXK11749.1"/>
    <property type="molecule type" value="Genomic_DNA"/>
</dbReference>
<dbReference type="SUPFAM" id="SSF47384">
    <property type="entry name" value="Homodimeric domain of signal transducing histidine kinase"/>
    <property type="match status" value="1"/>
</dbReference>
<evidence type="ECO:0000256" key="11">
    <source>
        <dbReference type="ARBA" id="ARBA00022989"/>
    </source>
</evidence>
<dbReference type="GO" id="GO:0005886">
    <property type="term" value="C:plasma membrane"/>
    <property type="evidence" value="ECO:0007669"/>
    <property type="project" value="UniProtKB-SubCell"/>
</dbReference>
<dbReference type="InterPro" id="IPR005467">
    <property type="entry name" value="His_kinase_dom"/>
</dbReference>
<evidence type="ECO:0000256" key="8">
    <source>
        <dbReference type="ARBA" id="ARBA00022741"/>
    </source>
</evidence>
<evidence type="ECO:0000256" key="13">
    <source>
        <dbReference type="ARBA" id="ARBA00023136"/>
    </source>
</evidence>
<dbReference type="CDD" id="cd00082">
    <property type="entry name" value="HisKA"/>
    <property type="match status" value="1"/>
</dbReference>
<dbReference type="InterPro" id="IPR036890">
    <property type="entry name" value="HATPase_C_sf"/>
</dbReference>
<evidence type="ECO:0000256" key="1">
    <source>
        <dbReference type="ARBA" id="ARBA00000085"/>
    </source>
</evidence>
<dbReference type="InterPro" id="IPR004358">
    <property type="entry name" value="Sig_transdc_His_kin-like_C"/>
</dbReference>
<accession>A0AAX2AFC5</accession>
<keyword evidence="13 14" id="KW-0472">Membrane</keyword>
<dbReference type="GO" id="GO:0005524">
    <property type="term" value="F:ATP binding"/>
    <property type="evidence" value="ECO:0007669"/>
    <property type="project" value="UniProtKB-KW"/>
</dbReference>
<dbReference type="SUPFAM" id="SSF55874">
    <property type="entry name" value="ATPase domain of HSP90 chaperone/DNA topoisomerase II/histidine kinase"/>
    <property type="match status" value="1"/>
</dbReference>
<keyword evidence="10" id="KW-0067">ATP-binding</keyword>
<evidence type="ECO:0000256" key="3">
    <source>
        <dbReference type="ARBA" id="ARBA00012438"/>
    </source>
</evidence>
<dbReference type="PROSITE" id="PS50109">
    <property type="entry name" value="HIS_KIN"/>
    <property type="match status" value="1"/>
</dbReference>
<evidence type="ECO:0000256" key="7">
    <source>
        <dbReference type="ARBA" id="ARBA00022692"/>
    </source>
</evidence>
<dbReference type="InterPro" id="IPR004010">
    <property type="entry name" value="Double_Cache_2"/>
</dbReference>
<dbReference type="InterPro" id="IPR003661">
    <property type="entry name" value="HisK_dim/P_dom"/>
</dbReference>
<dbReference type="RefSeq" id="WP_114840660.1">
    <property type="nucleotide sequence ID" value="NZ_CP031219.1"/>
</dbReference>
<dbReference type="PRINTS" id="PR00344">
    <property type="entry name" value="BCTRLSENSOR"/>
</dbReference>
<comment type="subcellular location">
    <subcellularLocation>
        <location evidence="2">Cell membrane</location>
        <topology evidence="2">Multi-pass membrane protein</topology>
    </subcellularLocation>
</comment>
<comment type="catalytic activity">
    <reaction evidence="1">
        <text>ATP + protein L-histidine = ADP + protein N-phospho-L-histidine.</text>
        <dbReference type="EC" id="2.7.13.3"/>
    </reaction>
</comment>
<dbReference type="Pfam" id="PF08269">
    <property type="entry name" value="dCache_2"/>
    <property type="match status" value="1"/>
</dbReference>
<dbReference type="EC" id="2.7.13.3" evidence="3"/>
<keyword evidence="9 16" id="KW-0418">Kinase</keyword>
<keyword evidence="11 14" id="KW-1133">Transmembrane helix</keyword>
<feature type="transmembrane region" description="Helical" evidence="14">
    <location>
        <begin position="347"/>
        <end position="369"/>
    </location>
</feature>
<sequence>MKYKYENIILKFIKYAPFLFSFSIFIIISIFLYMDYKNNFKKEKKEIEEKYIQQKKEQLKSDIQKINNYIFKIQEEMEEELKAQLKNRVYEAYNIANRIYLENKTKPKNEIIKMIKDALVDIKFLEGRGYFYIYTFDYKCILLPVARHLEGTNFYNFKEGKGNYLTRQIVSQVKEEKEGFLKWWYHKPSDMTNQYKKIGFNKHFEPFDWFIGTGEYFIDYENTVKQKVLNYIKKQQYKNEYIFVLDTKGNYLYHPTKEYIQKNAKEIKNISTKSLQYIIDTSLNKKSGYITYTQNKRFDNQKNKTKTTYFEIITNWDWIIGKGFYEDEVNKIIKERKNILDKQFDHYLKNIILIFLFSTIFILLISIFISKTLENVFKKYKKSINEYIKEHSKQQEYLAQQSKLASMGEMLGNIAHQWRQPLSLISTVSTGLKFKKEFYSLTDEELEEGLDNINHTAQYLSKTINDFSDFYKNNKEISIFSSKEIINKTLELINIVLKNRNIKVIKEVEEFNFNTIKNELIQVLINILNNAKDAFSNNNTKDKIILIEIKKDNHMAIIKIKDNAGGIKEKIINRIFEPYFTTKHQSQGTGIGLYMSEQIIVRSMKGEIKAYNENFLYKQQKYFGAVFEIIIPISLIKE</sequence>
<keyword evidence="12" id="KW-0902">Two-component regulatory system</keyword>
<dbReference type="Pfam" id="PF00512">
    <property type="entry name" value="HisKA"/>
    <property type="match status" value="1"/>
</dbReference>
<evidence type="ECO:0000256" key="10">
    <source>
        <dbReference type="ARBA" id="ARBA00022840"/>
    </source>
</evidence>
<dbReference type="InterPro" id="IPR003594">
    <property type="entry name" value="HATPase_dom"/>
</dbReference>
<evidence type="ECO:0000313" key="16">
    <source>
        <dbReference type="EMBL" id="RXK11749.1"/>
    </source>
</evidence>
<evidence type="ECO:0000256" key="12">
    <source>
        <dbReference type="ARBA" id="ARBA00023012"/>
    </source>
</evidence>
<reference evidence="16 17" key="1">
    <citation type="submission" date="2017-09" db="EMBL/GenBank/DDBJ databases">
        <title>Genomics of the genus Arcobacter.</title>
        <authorList>
            <person name="Perez-Cataluna A."/>
            <person name="Figueras M.J."/>
            <person name="Salas-Masso N."/>
        </authorList>
    </citation>
    <scope>NUCLEOTIDE SEQUENCE [LARGE SCALE GENOMIC DNA]</scope>
    <source>
        <strain evidence="16 17">CECT 7386</strain>
    </source>
</reference>
<dbReference type="AlphaFoldDB" id="A0AAX2AFC5"/>
<feature type="domain" description="Histidine kinase" evidence="15">
    <location>
        <begin position="413"/>
        <end position="635"/>
    </location>
</feature>
<dbReference type="Gene3D" id="3.30.450.20">
    <property type="entry name" value="PAS domain"/>
    <property type="match status" value="2"/>
</dbReference>
<keyword evidence="17" id="KW-1185">Reference proteome</keyword>
<dbReference type="InterPro" id="IPR033480">
    <property type="entry name" value="sCache_2"/>
</dbReference>
<protein>
    <recommendedName>
        <fullName evidence="3">histidine kinase</fullName>
        <ecNumber evidence="3">2.7.13.3</ecNumber>
    </recommendedName>
</protein>
<dbReference type="Pfam" id="PF02518">
    <property type="entry name" value="HATPase_c"/>
    <property type="match status" value="1"/>
</dbReference>
<dbReference type="GO" id="GO:0000155">
    <property type="term" value="F:phosphorelay sensor kinase activity"/>
    <property type="evidence" value="ECO:0007669"/>
    <property type="project" value="InterPro"/>
</dbReference>
<keyword evidence="7 14" id="KW-0812">Transmembrane</keyword>
<name>A0AAX2AFC5_9BACT</name>
<keyword evidence="5" id="KW-0597">Phosphoprotein</keyword>
<keyword evidence="6" id="KW-0808">Transferase</keyword>
<dbReference type="Gene3D" id="3.30.565.10">
    <property type="entry name" value="Histidine kinase-like ATPase, C-terminal domain"/>
    <property type="match status" value="1"/>
</dbReference>
<evidence type="ECO:0000256" key="2">
    <source>
        <dbReference type="ARBA" id="ARBA00004651"/>
    </source>
</evidence>
<dbReference type="InterPro" id="IPR036097">
    <property type="entry name" value="HisK_dim/P_sf"/>
</dbReference>
<keyword evidence="4" id="KW-1003">Cell membrane</keyword>
<dbReference type="KEGG" id="amyt:AMYT_0141"/>
<dbReference type="PANTHER" id="PTHR43065">
    <property type="entry name" value="SENSOR HISTIDINE KINASE"/>
    <property type="match status" value="1"/>
</dbReference>
<dbReference type="CDD" id="cd12912">
    <property type="entry name" value="PDC2_MCP_like"/>
    <property type="match status" value="1"/>
</dbReference>
<evidence type="ECO:0000256" key="4">
    <source>
        <dbReference type="ARBA" id="ARBA00022475"/>
    </source>
</evidence>
<keyword evidence="8" id="KW-0547">Nucleotide-binding</keyword>
<evidence type="ECO:0000313" key="17">
    <source>
        <dbReference type="Proteomes" id="UP000290092"/>
    </source>
</evidence>